<evidence type="ECO:0000256" key="1">
    <source>
        <dbReference type="ARBA" id="ARBA00004167"/>
    </source>
</evidence>
<reference evidence="15 16" key="2">
    <citation type="submission" date="2025-04" db="UniProtKB">
        <authorList>
            <consortium name="RefSeq"/>
        </authorList>
    </citation>
    <scope>IDENTIFICATION</scope>
    <source>
        <strain evidence="15 16">S238N-H82</strain>
        <tissue evidence="15 16">Testes</tissue>
    </source>
</reference>
<evidence type="ECO:0000256" key="8">
    <source>
        <dbReference type="ARBA" id="ARBA00022989"/>
    </source>
</evidence>
<accession>A0A9J7KV78</accession>
<dbReference type="GO" id="GO:0006979">
    <property type="term" value="P:response to oxidative stress"/>
    <property type="evidence" value="ECO:0007669"/>
    <property type="project" value="InterPro"/>
</dbReference>
<evidence type="ECO:0000259" key="13">
    <source>
        <dbReference type="PROSITE" id="PS50873"/>
    </source>
</evidence>
<dbReference type="OrthoDB" id="427096at2759"/>
<keyword evidence="4 11" id="KW-0328">Glycosyltransferase</keyword>
<protein>
    <recommendedName>
        <fullName evidence="11">Fucosyltransferase</fullName>
        <ecNumber evidence="11">2.4.1.-</ecNumber>
    </recommendedName>
</protein>
<dbReference type="GO" id="GO:0046920">
    <property type="term" value="F:alpha-(1-&gt;3)-fucosyltransferase activity"/>
    <property type="evidence" value="ECO:0000318"/>
    <property type="project" value="GO_Central"/>
</dbReference>
<sequence>MAFARQKGYFLTSLATLMILSVCLTYLAYREYTSLLPTTTPNPTSRQTNRRSTGLRPGVEKMPHMQRSALPRFNRSISSFSEDFSSRFYSVWTDDASQSARKTGNDITVVFWNAPGWRPRCPSMPQCALTADRQQYENADAVLFWFKSLPHVYDKDFFPKTRPSHQRWIYYVRDCPHFTRDTDFASYGGVFNWTMSYRNDSDVLAHWGHITEAYHQLAQHPADPNRNYAKEKSKLIIWYVSHCYKYMSRFPYATELMKHIQVDVFGRCGNINKTCPRNDGRCFREHIRQYKFYLAFEDFKCVDYITEKYWDNSLKNDAVPVVLGAPRSDFERLTPPNSYIHVDDFESPEALAKYLKYLDQNDEEYNKYFAWKTQPPKNPLPSLFEGDLCELCKKLSNVSPTERKVYTDIDRWWRGQNYEFCEPLVYTGPFMDPRYLIFYN</sequence>
<evidence type="ECO:0000256" key="7">
    <source>
        <dbReference type="ARBA" id="ARBA00022968"/>
    </source>
</evidence>
<dbReference type="InterPro" id="IPR001503">
    <property type="entry name" value="Glyco_trans_10"/>
</dbReference>
<keyword evidence="8 11" id="KW-1133">Transmembrane helix</keyword>
<evidence type="ECO:0000313" key="16">
    <source>
        <dbReference type="RefSeq" id="XP_035671204.1"/>
    </source>
</evidence>
<dbReference type="Gene3D" id="3.40.50.11660">
    <property type="entry name" value="Glycosyl transferase family 10, C-terminal domain"/>
    <property type="match status" value="1"/>
</dbReference>
<dbReference type="Pfam" id="PF17039">
    <property type="entry name" value="Glyco_tran_10_N"/>
    <property type="match status" value="1"/>
</dbReference>
<dbReference type="EC" id="2.4.1.-" evidence="11"/>
<dbReference type="GeneID" id="118412440"/>
<evidence type="ECO:0000256" key="10">
    <source>
        <dbReference type="ARBA" id="ARBA00023180"/>
    </source>
</evidence>
<gene>
    <name evidence="15 16" type="primary">LOC118412440</name>
</gene>
<dbReference type="PANTHER" id="PTHR11929">
    <property type="entry name" value="ALPHA- 1,3 -FUCOSYLTRANSFERASE"/>
    <property type="match status" value="1"/>
</dbReference>
<keyword evidence="10" id="KW-0325">Glycoprotein</keyword>
<dbReference type="OMA" id="HETTKER"/>
<keyword evidence="7" id="KW-0735">Signal-anchor</keyword>
<dbReference type="RefSeq" id="XP_035671203.1">
    <property type="nucleotide sequence ID" value="XM_035815310.1"/>
</dbReference>
<evidence type="ECO:0000256" key="11">
    <source>
        <dbReference type="RuleBase" id="RU003832"/>
    </source>
</evidence>
<keyword evidence="6 11" id="KW-0812">Transmembrane</keyword>
<feature type="region of interest" description="Disordered" evidence="12">
    <location>
        <begin position="38"/>
        <end position="59"/>
    </location>
</feature>
<evidence type="ECO:0000256" key="4">
    <source>
        <dbReference type="ARBA" id="ARBA00022676"/>
    </source>
</evidence>
<evidence type="ECO:0000256" key="5">
    <source>
        <dbReference type="ARBA" id="ARBA00022679"/>
    </source>
</evidence>
<dbReference type="KEGG" id="bfo:118412440"/>
<proteinExistence type="inferred from homology"/>
<dbReference type="AlphaFoldDB" id="A0A9J7KV78"/>
<organism evidence="14 15">
    <name type="scientific">Branchiostoma floridae</name>
    <name type="common">Florida lancelet</name>
    <name type="synonym">Amphioxus</name>
    <dbReference type="NCBI Taxonomy" id="7739"/>
    <lineage>
        <taxon>Eukaryota</taxon>
        <taxon>Metazoa</taxon>
        <taxon>Chordata</taxon>
        <taxon>Cephalochordata</taxon>
        <taxon>Leptocardii</taxon>
        <taxon>Amphioxiformes</taxon>
        <taxon>Branchiostomatidae</taxon>
        <taxon>Branchiostoma</taxon>
    </lineage>
</organism>
<name>A0A9J7KV78_BRAFL</name>
<keyword evidence="5 11" id="KW-0808">Transferase</keyword>
<dbReference type="GO" id="GO:0004601">
    <property type="term" value="F:peroxidase activity"/>
    <property type="evidence" value="ECO:0007669"/>
    <property type="project" value="InterPro"/>
</dbReference>
<evidence type="ECO:0000313" key="14">
    <source>
        <dbReference type="Proteomes" id="UP000001554"/>
    </source>
</evidence>
<reference evidence="14" key="1">
    <citation type="journal article" date="2020" name="Nat. Ecol. Evol.">
        <title>Deeply conserved synteny resolves early events in vertebrate evolution.</title>
        <authorList>
            <person name="Simakov O."/>
            <person name="Marletaz F."/>
            <person name="Yue J.X."/>
            <person name="O'Connell B."/>
            <person name="Jenkins J."/>
            <person name="Brandt A."/>
            <person name="Calef R."/>
            <person name="Tung C.H."/>
            <person name="Huang T.K."/>
            <person name="Schmutz J."/>
            <person name="Satoh N."/>
            <person name="Yu J.K."/>
            <person name="Putnam N.H."/>
            <person name="Green R.E."/>
            <person name="Rokhsar D.S."/>
        </authorList>
    </citation>
    <scope>NUCLEOTIDE SEQUENCE [LARGE SCALE GENOMIC DNA]</scope>
    <source>
        <strain evidence="14">S238N-H82</strain>
    </source>
</reference>
<dbReference type="InterPro" id="IPR031481">
    <property type="entry name" value="Glyco_tran_10_N"/>
</dbReference>
<comment type="subcellular location">
    <subcellularLocation>
        <location evidence="11">Golgi apparatus</location>
        <location evidence="11">Golgi stack membrane</location>
        <topology evidence="11">Single-pass type II membrane protein</topology>
    </subcellularLocation>
    <subcellularLocation>
        <location evidence="1">Membrane</location>
        <topology evidence="1">Single-pass membrane protein</topology>
    </subcellularLocation>
</comment>
<dbReference type="Pfam" id="PF00852">
    <property type="entry name" value="Glyco_transf_10"/>
    <property type="match status" value="1"/>
</dbReference>
<evidence type="ECO:0000256" key="3">
    <source>
        <dbReference type="ARBA" id="ARBA00008919"/>
    </source>
</evidence>
<evidence type="ECO:0000256" key="9">
    <source>
        <dbReference type="ARBA" id="ARBA00023136"/>
    </source>
</evidence>
<keyword evidence="9 11" id="KW-0472">Membrane</keyword>
<keyword evidence="11" id="KW-0333">Golgi apparatus</keyword>
<dbReference type="InterPro" id="IPR055270">
    <property type="entry name" value="Glyco_tran_10_C"/>
</dbReference>
<dbReference type="InterPro" id="IPR038577">
    <property type="entry name" value="GT10-like_C_sf"/>
</dbReference>
<dbReference type="GO" id="GO:0020037">
    <property type="term" value="F:heme binding"/>
    <property type="evidence" value="ECO:0007669"/>
    <property type="project" value="InterPro"/>
</dbReference>
<dbReference type="RefSeq" id="XP_035671204.1">
    <property type="nucleotide sequence ID" value="XM_035815311.1"/>
</dbReference>
<dbReference type="FunFam" id="3.40.50.11660:FF:000004">
    <property type="entry name" value="Glycoprotein 3-alpha-L-fucosyltransferase A"/>
    <property type="match status" value="1"/>
</dbReference>
<evidence type="ECO:0000313" key="15">
    <source>
        <dbReference type="RefSeq" id="XP_035671203.1"/>
    </source>
</evidence>
<dbReference type="Proteomes" id="UP000001554">
    <property type="component" value="Chromosome 3"/>
</dbReference>
<dbReference type="PANTHER" id="PTHR11929:SF145">
    <property type="entry name" value="ALPHA-(1,3)-FUCOSYLTRANSFERASE FUT-1"/>
    <property type="match status" value="1"/>
</dbReference>
<dbReference type="GO" id="GO:0032580">
    <property type="term" value="C:Golgi cisterna membrane"/>
    <property type="evidence" value="ECO:0007669"/>
    <property type="project" value="UniProtKB-SubCell"/>
</dbReference>
<keyword evidence="14" id="KW-1185">Reference proteome</keyword>
<dbReference type="PROSITE" id="PS50873">
    <property type="entry name" value="PEROXIDASE_4"/>
    <property type="match status" value="1"/>
</dbReference>
<dbReference type="SUPFAM" id="SSF53756">
    <property type="entry name" value="UDP-Glycosyltransferase/glycogen phosphorylase"/>
    <property type="match status" value="1"/>
</dbReference>
<evidence type="ECO:0000256" key="12">
    <source>
        <dbReference type="SAM" id="MobiDB-lite"/>
    </source>
</evidence>
<evidence type="ECO:0000256" key="6">
    <source>
        <dbReference type="ARBA" id="ARBA00022692"/>
    </source>
</evidence>
<dbReference type="InterPro" id="IPR002016">
    <property type="entry name" value="Haem_peroxidase"/>
</dbReference>
<feature type="domain" description="Plant heme peroxidase family profile" evidence="13">
    <location>
        <begin position="27"/>
        <end position="279"/>
    </location>
</feature>
<comment type="similarity">
    <text evidence="3 11">Belongs to the glycosyltransferase 10 family.</text>
</comment>
<evidence type="ECO:0000256" key="2">
    <source>
        <dbReference type="ARBA" id="ARBA00004922"/>
    </source>
</evidence>
<feature type="transmembrane region" description="Helical" evidence="11">
    <location>
        <begin position="9"/>
        <end position="29"/>
    </location>
</feature>
<comment type="pathway">
    <text evidence="2">Protein modification; protein glycosylation.</text>
</comment>